<feature type="compositionally biased region" description="Basic and acidic residues" evidence="1">
    <location>
        <begin position="44"/>
        <end position="58"/>
    </location>
</feature>
<gene>
    <name evidence="2" type="ORF">FB45DRAFT_876180</name>
</gene>
<organism evidence="2 3">
    <name type="scientific">Roridomyces roridus</name>
    <dbReference type="NCBI Taxonomy" id="1738132"/>
    <lineage>
        <taxon>Eukaryota</taxon>
        <taxon>Fungi</taxon>
        <taxon>Dikarya</taxon>
        <taxon>Basidiomycota</taxon>
        <taxon>Agaricomycotina</taxon>
        <taxon>Agaricomycetes</taxon>
        <taxon>Agaricomycetidae</taxon>
        <taxon>Agaricales</taxon>
        <taxon>Marasmiineae</taxon>
        <taxon>Mycenaceae</taxon>
        <taxon>Roridomyces</taxon>
    </lineage>
</organism>
<accession>A0AAD7FBG8</accession>
<protein>
    <submittedName>
        <fullName evidence="2">Uncharacterized protein</fullName>
    </submittedName>
</protein>
<dbReference type="EMBL" id="JARKIF010000037">
    <property type="protein sequence ID" value="KAJ7609966.1"/>
    <property type="molecule type" value="Genomic_DNA"/>
</dbReference>
<sequence length="312" mass="33381">MTGAPERRTPERDEKSEEGDGVQPVTPQRPRVTGFPTLLPGEAIRTKREQTRGERKNSDPGVEVDTPEKPEKPEGVRSGYLHRSKVEWVKDVMKSKKGKSPNEDRSPVKIDPGLLEPEPELGQNWSGVGENGTGRNIESRYGLAAIDTQRSSYKCPHPTNGSVISRAGTVGGGQTAPASCWLSLRDPWLGGQATPPGGQQYQVEDGRTHPAAPNGGNTGVYGELINHAVAKQHNSNSRTQPRISGALAFLSVAAIGLVVGGAHTWICQNEGTGDSGPYRPMLPAFTLALSPHIVASRPSSGETNDVAHTERL</sequence>
<feature type="compositionally biased region" description="Basic and acidic residues" evidence="1">
    <location>
        <begin position="84"/>
        <end position="108"/>
    </location>
</feature>
<evidence type="ECO:0000256" key="1">
    <source>
        <dbReference type="SAM" id="MobiDB-lite"/>
    </source>
</evidence>
<dbReference type="Proteomes" id="UP001221142">
    <property type="component" value="Unassembled WGS sequence"/>
</dbReference>
<feature type="compositionally biased region" description="Basic and acidic residues" evidence="1">
    <location>
        <begin position="1"/>
        <end position="15"/>
    </location>
</feature>
<evidence type="ECO:0000313" key="2">
    <source>
        <dbReference type="EMBL" id="KAJ7609966.1"/>
    </source>
</evidence>
<name>A0AAD7FBG8_9AGAR</name>
<comment type="caution">
    <text evidence="2">The sequence shown here is derived from an EMBL/GenBank/DDBJ whole genome shotgun (WGS) entry which is preliminary data.</text>
</comment>
<keyword evidence="3" id="KW-1185">Reference proteome</keyword>
<proteinExistence type="predicted"/>
<feature type="compositionally biased region" description="Basic and acidic residues" evidence="1">
    <location>
        <begin position="66"/>
        <end position="75"/>
    </location>
</feature>
<feature type="region of interest" description="Disordered" evidence="1">
    <location>
        <begin position="1"/>
        <end position="135"/>
    </location>
</feature>
<evidence type="ECO:0000313" key="3">
    <source>
        <dbReference type="Proteomes" id="UP001221142"/>
    </source>
</evidence>
<reference evidence="2" key="1">
    <citation type="submission" date="2023-03" db="EMBL/GenBank/DDBJ databases">
        <title>Massive genome expansion in bonnet fungi (Mycena s.s.) driven by repeated elements and novel gene families across ecological guilds.</title>
        <authorList>
            <consortium name="Lawrence Berkeley National Laboratory"/>
            <person name="Harder C.B."/>
            <person name="Miyauchi S."/>
            <person name="Viragh M."/>
            <person name="Kuo A."/>
            <person name="Thoen E."/>
            <person name="Andreopoulos B."/>
            <person name="Lu D."/>
            <person name="Skrede I."/>
            <person name="Drula E."/>
            <person name="Henrissat B."/>
            <person name="Morin E."/>
            <person name="Kohler A."/>
            <person name="Barry K."/>
            <person name="LaButti K."/>
            <person name="Morin E."/>
            <person name="Salamov A."/>
            <person name="Lipzen A."/>
            <person name="Mereny Z."/>
            <person name="Hegedus B."/>
            <person name="Baldrian P."/>
            <person name="Stursova M."/>
            <person name="Weitz H."/>
            <person name="Taylor A."/>
            <person name="Grigoriev I.V."/>
            <person name="Nagy L.G."/>
            <person name="Martin F."/>
            <person name="Kauserud H."/>
        </authorList>
    </citation>
    <scope>NUCLEOTIDE SEQUENCE</scope>
    <source>
        <strain evidence="2">9284</strain>
    </source>
</reference>
<dbReference type="AlphaFoldDB" id="A0AAD7FBG8"/>